<sequence>MHFSDLYTPRFIISKSEVIAAAGSCFAQHIGAQFKRRGYNFLDVEPPPPLLPEAQYHDYGFDLYSARYGNVYSVRQLLQLLRRARGEFTPKENAWTDDKGRVRDPFRPSIEPDGFASLAEMEADRAYHLSQVAGILRQADLFVFTFGLTEAWECVEDGAILPTCPGTIGGSFDPERYRFKNFTFSEVMADAEEVIALARAENPEMKFLFTVSPVPLTATATDDHVLSATVYSKSVLRAVCGELRAKYDAVDYFPSYELVASHPMRAMFYMPNLRTVAPDGVKSVMEVFFAAHRGKGADVAAQPKAAARPGPAPEADPDDVVCDEEILEAFGR</sequence>
<accession>A0ABV7AC81</accession>
<dbReference type="Proteomes" id="UP001595443">
    <property type="component" value="Unassembled WGS sequence"/>
</dbReference>
<gene>
    <name evidence="2" type="ORF">ACFOES_01860</name>
</gene>
<name>A0ABV7AC81_9RHOB</name>
<organism evidence="2 3">
    <name type="scientific">Acidimangrovimonas pyrenivorans</name>
    <dbReference type="NCBI Taxonomy" id="2030798"/>
    <lineage>
        <taxon>Bacteria</taxon>
        <taxon>Pseudomonadati</taxon>
        <taxon>Pseudomonadota</taxon>
        <taxon>Alphaproteobacteria</taxon>
        <taxon>Rhodobacterales</taxon>
        <taxon>Paracoccaceae</taxon>
        <taxon>Acidimangrovimonas</taxon>
    </lineage>
</organism>
<proteinExistence type="predicted"/>
<keyword evidence="2" id="KW-0378">Hydrolase</keyword>
<evidence type="ECO:0000259" key="1">
    <source>
        <dbReference type="Pfam" id="PF08885"/>
    </source>
</evidence>
<dbReference type="EMBL" id="JBHRSK010000002">
    <property type="protein sequence ID" value="MFC2966827.1"/>
    <property type="molecule type" value="Genomic_DNA"/>
</dbReference>
<dbReference type="EC" id="3.1.-.-" evidence="2"/>
<evidence type="ECO:0000313" key="2">
    <source>
        <dbReference type="EMBL" id="MFC2966827.1"/>
    </source>
</evidence>
<dbReference type="InterPro" id="IPR014982">
    <property type="entry name" value="GSCFA"/>
</dbReference>
<dbReference type="Pfam" id="PF08885">
    <property type="entry name" value="GSCFA"/>
    <property type="match status" value="1"/>
</dbReference>
<evidence type="ECO:0000313" key="3">
    <source>
        <dbReference type="Proteomes" id="UP001595443"/>
    </source>
</evidence>
<reference evidence="3" key="1">
    <citation type="journal article" date="2019" name="Int. J. Syst. Evol. Microbiol.">
        <title>The Global Catalogue of Microorganisms (GCM) 10K type strain sequencing project: providing services to taxonomists for standard genome sequencing and annotation.</title>
        <authorList>
            <consortium name="The Broad Institute Genomics Platform"/>
            <consortium name="The Broad Institute Genome Sequencing Center for Infectious Disease"/>
            <person name="Wu L."/>
            <person name="Ma J."/>
        </authorList>
    </citation>
    <scope>NUCLEOTIDE SEQUENCE [LARGE SCALE GENOMIC DNA]</scope>
    <source>
        <strain evidence="3">KCTC 62192</strain>
    </source>
</reference>
<dbReference type="GO" id="GO:0016787">
    <property type="term" value="F:hydrolase activity"/>
    <property type="evidence" value="ECO:0007669"/>
    <property type="project" value="UniProtKB-KW"/>
</dbReference>
<comment type="caution">
    <text evidence="2">The sequence shown here is derived from an EMBL/GenBank/DDBJ whole genome shotgun (WGS) entry which is preliminary data.</text>
</comment>
<keyword evidence="3" id="KW-1185">Reference proteome</keyword>
<protein>
    <submittedName>
        <fullName evidence="2">GSCFA domain-containing protein</fullName>
        <ecNumber evidence="2">3.1.-.-</ecNumber>
    </submittedName>
</protein>
<dbReference type="RefSeq" id="WP_377831452.1">
    <property type="nucleotide sequence ID" value="NZ_JBHRSK010000002.1"/>
</dbReference>
<feature type="domain" description="GSCFA" evidence="1">
    <location>
        <begin position="19"/>
        <end position="288"/>
    </location>
</feature>